<organism evidence="1">
    <name type="scientific">Anguilla anguilla</name>
    <name type="common">European freshwater eel</name>
    <name type="synonym">Muraena anguilla</name>
    <dbReference type="NCBI Taxonomy" id="7936"/>
    <lineage>
        <taxon>Eukaryota</taxon>
        <taxon>Metazoa</taxon>
        <taxon>Chordata</taxon>
        <taxon>Craniata</taxon>
        <taxon>Vertebrata</taxon>
        <taxon>Euteleostomi</taxon>
        <taxon>Actinopterygii</taxon>
        <taxon>Neopterygii</taxon>
        <taxon>Teleostei</taxon>
        <taxon>Anguilliformes</taxon>
        <taxon>Anguillidae</taxon>
        <taxon>Anguilla</taxon>
    </lineage>
</organism>
<reference evidence="1" key="2">
    <citation type="journal article" date="2015" name="Fish Shellfish Immunol.">
        <title>Early steps in the European eel (Anguilla anguilla)-Vibrio vulnificus interaction in the gills: Role of the RtxA13 toxin.</title>
        <authorList>
            <person name="Callol A."/>
            <person name="Pajuelo D."/>
            <person name="Ebbesson L."/>
            <person name="Teles M."/>
            <person name="MacKenzie S."/>
            <person name="Amaro C."/>
        </authorList>
    </citation>
    <scope>NUCLEOTIDE SEQUENCE</scope>
</reference>
<evidence type="ECO:0000313" key="1">
    <source>
        <dbReference type="EMBL" id="JAH47110.1"/>
    </source>
</evidence>
<reference evidence="1" key="1">
    <citation type="submission" date="2014-11" db="EMBL/GenBank/DDBJ databases">
        <authorList>
            <person name="Amaro Gonzalez C."/>
        </authorList>
    </citation>
    <scope>NUCLEOTIDE SEQUENCE</scope>
</reference>
<dbReference type="EMBL" id="GBXM01061467">
    <property type="protein sequence ID" value="JAH47110.1"/>
    <property type="molecule type" value="Transcribed_RNA"/>
</dbReference>
<dbReference type="AlphaFoldDB" id="A0A0E9T2A8"/>
<name>A0A0E9T2A8_ANGAN</name>
<accession>A0A0E9T2A8</accession>
<sequence length="50" mass="5776">MTEQLPMKEKSSSENIKGVFAFFSEANLKGEISEWCFIHYDADRETTACR</sequence>
<protein>
    <submittedName>
        <fullName evidence="1">Uncharacterized protein</fullName>
    </submittedName>
</protein>
<proteinExistence type="predicted"/>